<keyword evidence="2" id="KW-1185">Reference proteome</keyword>
<evidence type="ECO:0000313" key="1">
    <source>
        <dbReference type="EMBL" id="MCD9641001.1"/>
    </source>
</evidence>
<reference evidence="1 2" key="1">
    <citation type="journal article" date="2021" name="BMC Genomics">
        <title>Datura genome reveals duplications of psychoactive alkaloid biosynthetic genes and high mutation rate following tissue culture.</title>
        <authorList>
            <person name="Rajewski A."/>
            <person name="Carter-House D."/>
            <person name="Stajich J."/>
            <person name="Litt A."/>
        </authorList>
    </citation>
    <scope>NUCLEOTIDE SEQUENCE [LARGE SCALE GENOMIC DNA]</scope>
    <source>
        <strain evidence="1">AR-01</strain>
    </source>
</reference>
<organism evidence="1 2">
    <name type="scientific">Datura stramonium</name>
    <name type="common">Jimsonweed</name>
    <name type="synonym">Common thornapple</name>
    <dbReference type="NCBI Taxonomy" id="4076"/>
    <lineage>
        <taxon>Eukaryota</taxon>
        <taxon>Viridiplantae</taxon>
        <taxon>Streptophyta</taxon>
        <taxon>Embryophyta</taxon>
        <taxon>Tracheophyta</taxon>
        <taxon>Spermatophyta</taxon>
        <taxon>Magnoliopsida</taxon>
        <taxon>eudicotyledons</taxon>
        <taxon>Gunneridae</taxon>
        <taxon>Pentapetalae</taxon>
        <taxon>asterids</taxon>
        <taxon>lamiids</taxon>
        <taxon>Solanales</taxon>
        <taxon>Solanaceae</taxon>
        <taxon>Solanoideae</taxon>
        <taxon>Datureae</taxon>
        <taxon>Datura</taxon>
    </lineage>
</organism>
<evidence type="ECO:0000313" key="2">
    <source>
        <dbReference type="Proteomes" id="UP000823775"/>
    </source>
</evidence>
<sequence length="72" mass="8002">MGAIEMYGVDLGTVIFSDSLWFADWYRRLAAILLVDNCYAQYFAVHLRVSGGSRTPPATRRCFANATGPLNN</sequence>
<gene>
    <name evidence="1" type="ORF">HAX54_026799</name>
</gene>
<name>A0ABS8V356_DATST</name>
<protein>
    <submittedName>
        <fullName evidence="1">Uncharacterized protein</fullName>
    </submittedName>
</protein>
<proteinExistence type="predicted"/>
<accession>A0ABS8V356</accession>
<comment type="caution">
    <text evidence="1">The sequence shown here is derived from an EMBL/GenBank/DDBJ whole genome shotgun (WGS) entry which is preliminary data.</text>
</comment>
<feature type="non-terminal residue" evidence="1">
    <location>
        <position position="72"/>
    </location>
</feature>
<dbReference type="Proteomes" id="UP000823775">
    <property type="component" value="Unassembled WGS sequence"/>
</dbReference>
<dbReference type="EMBL" id="JACEIK010003258">
    <property type="protein sequence ID" value="MCD9641001.1"/>
    <property type="molecule type" value="Genomic_DNA"/>
</dbReference>